<feature type="region of interest" description="Disordered" evidence="1">
    <location>
        <begin position="1"/>
        <end position="52"/>
    </location>
</feature>
<protein>
    <submittedName>
        <fullName evidence="2">Uncharacterized protein</fullName>
    </submittedName>
</protein>
<dbReference type="Proteomes" id="UP001217582">
    <property type="component" value="Chromosome 4"/>
</dbReference>
<sequence length="143" mass="16091">MPPQEASSLAGLRSQLYEARERAKKAPPRRKEPKRLRMRASLQPEAHSEDDVRLAASQHALASKAARYEAGYQDDEELIDWDTKGAMVEYEDEFGRTRTGEDAAIYGPATSFPTSQCQTCGRVAQLITASRKIKRHDRCSRPL</sequence>
<evidence type="ECO:0000256" key="1">
    <source>
        <dbReference type="SAM" id="MobiDB-lite"/>
    </source>
</evidence>
<gene>
    <name evidence="2" type="ORF">MARU1_002130</name>
</gene>
<keyword evidence="3" id="KW-1185">Reference proteome</keyword>
<accession>A0AAJ5YZH0</accession>
<evidence type="ECO:0000313" key="2">
    <source>
        <dbReference type="EMBL" id="WFD16095.1"/>
    </source>
</evidence>
<dbReference type="EMBL" id="CP119919">
    <property type="protein sequence ID" value="WFD16095.1"/>
    <property type="molecule type" value="Genomic_DNA"/>
</dbReference>
<dbReference type="AlphaFoldDB" id="A0AAJ5YZH0"/>
<proteinExistence type="predicted"/>
<evidence type="ECO:0000313" key="3">
    <source>
        <dbReference type="Proteomes" id="UP001217582"/>
    </source>
</evidence>
<feature type="compositionally biased region" description="Basic residues" evidence="1">
    <location>
        <begin position="22"/>
        <end position="38"/>
    </location>
</feature>
<reference evidence="2 3" key="1">
    <citation type="submission" date="2023-03" db="EMBL/GenBank/DDBJ databases">
        <title>Mating type loci evolution in Malassezia.</title>
        <authorList>
            <person name="Coelho M.A."/>
        </authorList>
    </citation>
    <scope>NUCLEOTIDE SEQUENCE [LARGE SCALE GENOMIC DNA]</scope>
    <source>
        <strain evidence="2 3">CBS 13387</strain>
    </source>
</reference>
<organism evidence="2 3">
    <name type="scientific">Malassezia arunalokei</name>
    <dbReference type="NCBI Taxonomy" id="1514897"/>
    <lineage>
        <taxon>Eukaryota</taxon>
        <taxon>Fungi</taxon>
        <taxon>Dikarya</taxon>
        <taxon>Basidiomycota</taxon>
        <taxon>Ustilaginomycotina</taxon>
        <taxon>Malasseziomycetes</taxon>
        <taxon>Malasseziales</taxon>
        <taxon>Malasseziaceae</taxon>
        <taxon>Malassezia</taxon>
    </lineage>
</organism>
<name>A0AAJ5YZH0_9BASI</name>